<accession>A0ABU9UDP3</accession>
<evidence type="ECO:0000256" key="1">
    <source>
        <dbReference type="PROSITE-ProRule" id="PRU00169"/>
    </source>
</evidence>
<dbReference type="Gene3D" id="3.20.20.450">
    <property type="entry name" value="EAL domain"/>
    <property type="match status" value="1"/>
</dbReference>
<dbReference type="PANTHER" id="PTHR33121">
    <property type="entry name" value="CYCLIC DI-GMP PHOSPHODIESTERASE PDEF"/>
    <property type="match status" value="1"/>
</dbReference>
<dbReference type="InterPro" id="IPR035965">
    <property type="entry name" value="PAS-like_dom_sf"/>
</dbReference>
<dbReference type="Pfam" id="PF00563">
    <property type="entry name" value="EAL"/>
    <property type="match status" value="1"/>
</dbReference>
<dbReference type="NCBIfam" id="TIGR00229">
    <property type="entry name" value="sensory_box"/>
    <property type="match status" value="1"/>
</dbReference>
<dbReference type="CDD" id="cd00130">
    <property type="entry name" value="PAS"/>
    <property type="match status" value="1"/>
</dbReference>
<dbReference type="SMART" id="SM00267">
    <property type="entry name" value="GGDEF"/>
    <property type="match status" value="1"/>
</dbReference>
<protein>
    <submittedName>
        <fullName evidence="6">EAL domain-containing protein</fullName>
    </submittedName>
</protein>
<feature type="domain" description="GGDEF" evidence="5">
    <location>
        <begin position="312"/>
        <end position="444"/>
    </location>
</feature>
<evidence type="ECO:0000259" key="5">
    <source>
        <dbReference type="PROSITE" id="PS50887"/>
    </source>
</evidence>
<organism evidence="6 7">
    <name type="scientific">Rarispira pelagica</name>
    <dbReference type="NCBI Taxonomy" id="3141764"/>
    <lineage>
        <taxon>Bacteria</taxon>
        <taxon>Pseudomonadati</taxon>
        <taxon>Spirochaetota</taxon>
        <taxon>Spirochaetia</taxon>
        <taxon>Winmispirales</taxon>
        <taxon>Winmispiraceae</taxon>
        <taxon>Rarispira</taxon>
    </lineage>
</organism>
<dbReference type="CDD" id="cd17534">
    <property type="entry name" value="REC_DC-like"/>
    <property type="match status" value="1"/>
</dbReference>
<dbReference type="SMART" id="SM00052">
    <property type="entry name" value="EAL"/>
    <property type="match status" value="1"/>
</dbReference>
<dbReference type="Gene3D" id="3.30.450.20">
    <property type="entry name" value="PAS domain"/>
    <property type="match status" value="1"/>
</dbReference>
<dbReference type="InterPro" id="IPR000160">
    <property type="entry name" value="GGDEF_dom"/>
</dbReference>
<dbReference type="Gene3D" id="3.30.70.270">
    <property type="match status" value="1"/>
</dbReference>
<sequence>MDTIRIAIVEDEAVIALDIKRRLANLGYEITGVFHSGEDFLKHAINQEADLVLMDIVLDGPISGIETARIAYNRYGIPALFLTAYADDTTIDLIKSQEGTVGYITKPFNERELVASIELGLFKHDMARQTEIQKEWLTSLLSSMGDSLIVLDNNEKIIFLNHKAEELFGFNINEIKNKEIGEFVLFFDSETDFEFPLTHLGSFPEFEGALYFKNIYFKDRQGNKIYIEGSVSRIKPPIIPISLQNKGETHNPLPFYLEEGYVLVIRDNTALTNLTSTLQYHSGHDPLTGLINRNQILINIEEMLRENEKNKKESFFIFIDIDQFKVVNNLCGQIGGDMLLKETVEKLKQIIPENSILGRLGDDEFGIIIKNTAFTKAERIARNIIRALQHYFEWEGNEIPIAYSAGAVNISREYGDVYEIISAADSACSVAKEEGGNRVKVYKKEDNDFTEKRGELSWITRLHEAMRGHKLILYAQDIIPVKSEDTPKKEILIRLMEEEGVLIPPGEFIPIAERYNIMPLLDRWIVDEMLEYAQRLKAIGKLDNTVYAINLSSTTLLDESFSDFLEKKIVKSNLPADMFCFEITETTAIKNFKKAMMFVKRFKNLGCSFALDDFGMGFSSFAYLKQLPVDYLKIDGSFVQTITKNDVDFELVKTIHNVGRIMGMKTIAEFVSDKDIFDMLASIPVDYVQGYFLGRPQPLIMPE</sequence>
<dbReference type="InterPro" id="IPR001633">
    <property type="entry name" value="EAL_dom"/>
</dbReference>
<feature type="domain" description="PAS" evidence="3">
    <location>
        <begin position="133"/>
        <end position="184"/>
    </location>
</feature>
<proteinExistence type="predicted"/>
<dbReference type="CDD" id="cd01948">
    <property type="entry name" value="EAL"/>
    <property type="match status" value="1"/>
</dbReference>
<dbReference type="RefSeq" id="WP_420070241.1">
    <property type="nucleotide sequence ID" value="NZ_JBCHKQ010000005.1"/>
</dbReference>
<comment type="caution">
    <text evidence="6">The sequence shown here is derived from an EMBL/GenBank/DDBJ whole genome shotgun (WGS) entry which is preliminary data.</text>
</comment>
<dbReference type="InterPro" id="IPR011006">
    <property type="entry name" value="CheY-like_superfamily"/>
</dbReference>
<evidence type="ECO:0000259" key="4">
    <source>
        <dbReference type="PROSITE" id="PS50883"/>
    </source>
</evidence>
<dbReference type="NCBIfam" id="TIGR00254">
    <property type="entry name" value="GGDEF"/>
    <property type="match status" value="1"/>
</dbReference>
<dbReference type="SUPFAM" id="SSF141868">
    <property type="entry name" value="EAL domain-like"/>
    <property type="match status" value="1"/>
</dbReference>
<dbReference type="SMART" id="SM00091">
    <property type="entry name" value="PAS"/>
    <property type="match status" value="1"/>
</dbReference>
<dbReference type="InterPro" id="IPR035919">
    <property type="entry name" value="EAL_sf"/>
</dbReference>
<dbReference type="PROSITE" id="PS50883">
    <property type="entry name" value="EAL"/>
    <property type="match status" value="1"/>
</dbReference>
<dbReference type="Pfam" id="PF00990">
    <property type="entry name" value="GGDEF"/>
    <property type="match status" value="1"/>
</dbReference>
<dbReference type="InterPro" id="IPR001789">
    <property type="entry name" value="Sig_transdc_resp-reg_receiver"/>
</dbReference>
<dbReference type="Pfam" id="PF13188">
    <property type="entry name" value="PAS_8"/>
    <property type="match status" value="1"/>
</dbReference>
<dbReference type="InterPro" id="IPR000014">
    <property type="entry name" value="PAS"/>
</dbReference>
<gene>
    <name evidence="6" type="ORF">WKV44_09595</name>
</gene>
<feature type="modified residue" description="4-aspartylphosphate" evidence="1">
    <location>
        <position position="55"/>
    </location>
</feature>
<dbReference type="PANTHER" id="PTHR33121:SF23">
    <property type="entry name" value="CYCLIC DI-GMP PHOSPHODIESTERASE PDEB"/>
    <property type="match status" value="1"/>
</dbReference>
<dbReference type="EMBL" id="JBCHKQ010000005">
    <property type="protein sequence ID" value="MEM5948791.1"/>
    <property type="molecule type" value="Genomic_DNA"/>
</dbReference>
<dbReference type="InterPro" id="IPR029787">
    <property type="entry name" value="Nucleotide_cyclase"/>
</dbReference>
<evidence type="ECO:0000313" key="7">
    <source>
        <dbReference type="Proteomes" id="UP001466331"/>
    </source>
</evidence>
<dbReference type="CDD" id="cd01949">
    <property type="entry name" value="GGDEF"/>
    <property type="match status" value="1"/>
</dbReference>
<dbReference type="InterPro" id="IPR050706">
    <property type="entry name" value="Cyclic-di-GMP_PDE-like"/>
</dbReference>
<dbReference type="InterPro" id="IPR043128">
    <property type="entry name" value="Rev_trsase/Diguanyl_cyclase"/>
</dbReference>
<evidence type="ECO:0000259" key="2">
    <source>
        <dbReference type="PROSITE" id="PS50110"/>
    </source>
</evidence>
<dbReference type="SUPFAM" id="SSF52172">
    <property type="entry name" value="CheY-like"/>
    <property type="match status" value="1"/>
</dbReference>
<feature type="domain" description="EAL" evidence="4">
    <location>
        <begin position="455"/>
        <end position="703"/>
    </location>
</feature>
<dbReference type="PROSITE" id="PS50110">
    <property type="entry name" value="RESPONSE_REGULATORY"/>
    <property type="match status" value="1"/>
</dbReference>
<keyword evidence="7" id="KW-1185">Reference proteome</keyword>
<dbReference type="Proteomes" id="UP001466331">
    <property type="component" value="Unassembled WGS sequence"/>
</dbReference>
<dbReference type="SUPFAM" id="SSF55785">
    <property type="entry name" value="PYP-like sensor domain (PAS domain)"/>
    <property type="match status" value="1"/>
</dbReference>
<dbReference type="Pfam" id="PF00072">
    <property type="entry name" value="Response_reg"/>
    <property type="match status" value="1"/>
</dbReference>
<dbReference type="SUPFAM" id="SSF55073">
    <property type="entry name" value="Nucleotide cyclase"/>
    <property type="match status" value="1"/>
</dbReference>
<dbReference type="PROSITE" id="PS50887">
    <property type="entry name" value="GGDEF"/>
    <property type="match status" value="1"/>
</dbReference>
<feature type="domain" description="Response regulatory" evidence="2">
    <location>
        <begin position="5"/>
        <end position="121"/>
    </location>
</feature>
<evidence type="ECO:0000313" key="6">
    <source>
        <dbReference type="EMBL" id="MEM5948791.1"/>
    </source>
</evidence>
<name>A0ABU9UDP3_9SPIR</name>
<dbReference type="SMART" id="SM00448">
    <property type="entry name" value="REC"/>
    <property type="match status" value="1"/>
</dbReference>
<keyword evidence="1" id="KW-0597">Phosphoprotein</keyword>
<evidence type="ECO:0000259" key="3">
    <source>
        <dbReference type="PROSITE" id="PS50112"/>
    </source>
</evidence>
<dbReference type="PROSITE" id="PS50112">
    <property type="entry name" value="PAS"/>
    <property type="match status" value="1"/>
</dbReference>
<dbReference type="Gene3D" id="3.40.50.2300">
    <property type="match status" value="1"/>
</dbReference>
<reference evidence="6 7" key="1">
    <citation type="submission" date="2024-03" db="EMBL/GenBank/DDBJ databases">
        <title>Ignisphaera cupida sp. nov., a hyperthermophilic hydrolytic archaeon from a hot spring of Kamchatka, and proposal of Ignisphaeraceae fam. nov.</title>
        <authorList>
            <person name="Podosokorskaya O.A."/>
            <person name="Elcheninov A.G."/>
            <person name="Maltseva A.I."/>
            <person name="Zayulina K.S."/>
            <person name="Novikov A."/>
            <person name="Merkel A.Y."/>
        </authorList>
    </citation>
    <scope>NUCLEOTIDE SEQUENCE [LARGE SCALE GENOMIC DNA]</scope>
    <source>
        <strain evidence="6 7">38H-sp</strain>
    </source>
</reference>